<dbReference type="EMBL" id="MDYQ01000129">
    <property type="protein sequence ID" value="PRP81204.1"/>
    <property type="molecule type" value="Genomic_DNA"/>
</dbReference>
<comment type="similarity">
    <text evidence="1">Belongs to the TRAFAC class TrmE-Era-EngA-EngB-Septin-like GTPase superfamily. EngA (Der) GTPase family.</text>
</comment>
<evidence type="ECO:0000256" key="2">
    <source>
        <dbReference type="ARBA" id="ARBA00020953"/>
    </source>
</evidence>
<name>A0A2P6NB74_9EUKA</name>
<dbReference type="GO" id="GO:0005525">
    <property type="term" value="F:GTP binding"/>
    <property type="evidence" value="ECO:0007669"/>
    <property type="project" value="UniProtKB-KW"/>
</dbReference>
<dbReference type="PANTHER" id="PTHR43834">
    <property type="entry name" value="GTPASE DER"/>
    <property type="match status" value="1"/>
</dbReference>
<evidence type="ECO:0000313" key="9">
    <source>
        <dbReference type="EMBL" id="PRP81204.1"/>
    </source>
</evidence>
<dbReference type="PRINTS" id="PR00326">
    <property type="entry name" value="GTP1OBG"/>
</dbReference>
<sequence length="636" mass="71697">MAHRINPVHQAPTKMRVYSTDHPTTIGGSFGRVKGQFTKKRLRYESQTSAIEDETEPEIYHNMPVVVLVGRPNVGKSTLFNSIIDSGQKKAIVTSISGTTRDRSYGTATWLGRQFTVIDTGGLLGLNVRHQDPDVIVNHIRDQTFVALQEADVVIFMLDVHEGITTHDIEIARFLRTRIQGREEKKVVLVVNKADNVILKSEETLKQFDRLGLGSPLPLSAVHSDGVADILDRVIEDMEVRLPEGNELVLGNKGDSEEGKKVSEVQPDSIRIAIVGQPNVGKSSTMNQIIRQNRSIVSEISGTTHDPVDHFMEHEGRKITLIDTAGIRKRTIREKGIEQLITMKALATIERCHVAILLIDPVNGVSTQDQMIATHIIQHSKSVIVAVNKWDLLREVPSSREEYMKHIRAQLRFLEYVPVVFVSAKTGYHMKDILDLAVKVFDERGFKFSTKKLNDTLRRAAINHNPTVTRGKALKIKFATQVRSFPPTFSLFVNDASLVQGHYRRYLEGAIRERHEYLGTPINLVFRRNDAKEANWGARDKKGQLKRTRKKTEGENTITERVMSDNDIVFPGLPVQEEQSLTESLGDDWGLEDLNEKQMDQIMKRYNHGAADGETLEYELEEGEGEGEDDSIHDLD</sequence>
<proteinExistence type="inferred from homology"/>
<reference evidence="9 10" key="1">
    <citation type="journal article" date="2018" name="Genome Biol. Evol.">
        <title>Multiple Roots of Fruiting Body Formation in Amoebozoa.</title>
        <authorList>
            <person name="Hillmann F."/>
            <person name="Forbes G."/>
            <person name="Novohradska S."/>
            <person name="Ferling I."/>
            <person name="Riege K."/>
            <person name="Groth M."/>
            <person name="Westermann M."/>
            <person name="Marz M."/>
            <person name="Spaller T."/>
            <person name="Winckler T."/>
            <person name="Schaap P."/>
            <person name="Glockner G."/>
        </authorList>
    </citation>
    <scope>NUCLEOTIDE SEQUENCE [LARGE SCALE GENOMIC DNA]</scope>
    <source>
        <strain evidence="9 10">Jena</strain>
    </source>
</reference>
<evidence type="ECO:0000256" key="3">
    <source>
        <dbReference type="ARBA" id="ARBA00022517"/>
    </source>
</evidence>
<evidence type="ECO:0000259" key="8">
    <source>
        <dbReference type="PROSITE" id="PS51712"/>
    </source>
</evidence>
<evidence type="ECO:0000256" key="7">
    <source>
        <dbReference type="ARBA" id="ARBA00032345"/>
    </source>
</evidence>
<evidence type="ECO:0000256" key="5">
    <source>
        <dbReference type="ARBA" id="ARBA00022741"/>
    </source>
</evidence>
<dbReference type="InterPro" id="IPR032859">
    <property type="entry name" value="KH_dom-like"/>
</dbReference>
<accession>A0A2P6NB74</accession>
<dbReference type="STRING" id="1890364.A0A2P6NB74"/>
<protein>
    <recommendedName>
        <fullName evidence="2">GTPase Der</fullName>
    </recommendedName>
    <alternativeName>
        <fullName evidence="7">GTP-binding protein EngA</fullName>
    </alternativeName>
</protein>
<dbReference type="Pfam" id="PF14714">
    <property type="entry name" value="KH_dom-like"/>
    <property type="match status" value="1"/>
</dbReference>
<dbReference type="Gene3D" id="3.30.300.20">
    <property type="match status" value="1"/>
</dbReference>
<dbReference type="InParanoid" id="A0A2P6NB74"/>
<dbReference type="PROSITE" id="PS51712">
    <property type="entry name" value="G_ENGA"/>
    <property type="match status" value="1"/>
</dbReference>
<dbReference type="InterPro" id="IPR016484">
    <property type="entry name" value="GTPase_Der"/>
</dbReference>
<gene>
    <name evidence="9" type="ORF">PROFUN_02038</name>
</gene>
<dbReference type="SMART" id="SM00382">
    <property type="entry name" value="AAA"/>
    <property type="match status" value="2"/>
</dbReference>
<dbReference type="FunCoup" id="A0A2P6NB74">
    <property type="interactions" value="3"/>
</dbReference>
<keyword evidence="3" id="KW-0690">Ribosome biogenesis</keyword>
<organism evidence="9 10">
    <name type="scientific">Planoprotostelium fungivorum</name>
    <dbReference type="NCBI Taxonomy" id="1890364"/>
    <lineage>
        <taxon>Eukaryota</taxon>
        <taxon>Amoebozoa</taxon>
        <taxon>Evosea</taxon>
        <taxon>Variosea</taxon>
        <taxon>Cavosteliida</taxon>
        <taxon>Cavosteliaceae</taxon>
        <taxon>Planoprotostelium</taxon>
    </lineage>
</organism>
<dbReference type="CDD" id="cd01894">
    <property type="entry name" value="EngA1"/>
    <property type="match status" value="1"/>
</dbReference>
<evidence type="ECO:0000256" key="6">
    <source>
        <dbReference type="ARBA" id="ARBA00023134"/>
    </source>
</evidence>
<dbReference type="GO" id="GO:0042254">
    <property type="term" value="P:ribosome biogenesis"/>
    <property type="evidence" value="ECO:0007669"/>
    <property type="project" value="UniProtKB-KW"/>
</dbReference>
<dbReference type="InterPro" id="IPR031166">
    <property type="entry name" value="G_ENGA"/>
</dbReference>
<dbReference type="InterPro" id="IPR027417">
    <property type="entry name" value="P-loop_NTPase"/>
</dbReference>
<dbReference type="Pfam" id="PF01926">
    <property type="entry name" value="MMR_HSR1"/>
    <property type="match status" value="2"/>
</dbReference>
<evidence type="ECO:0000256" key="1">
    <source>
        <dbReference type="ARBA" id="ARBA00008279"/>
    </source>
</evidence>
<dbReference type="HAMAP" id="MF_00195">
    <property type="entry name" value="GTPase_Der"/>
    <property type="match status" value="1"/>
</dbReference>
<dbReference type="CDD" id="cd01895">
    <property type="entry name" value="EngA2"/>
    <property type="match status" value="1"/>
</dbReference>
<dbReference type="InterPro" id="IPR005225">
    <property type="entry name" value="Small_GTP-bd"/>
</dbReference>
<dbReference type="NCBIfam" id="TIGR03594">
    <property type="entry name" value="GTPase_EngA"/>
    <property type="match status" value="1"/>
</dbReference>
<evidence type="ECO:0000256" key="4">
    <source>
        <dbReference type="ARBA" id="ARBA00022737"/>
    </source>
</evidence>
<dbReference type="InterPro" id="IPR006073">
    <property type="entry name" value="GTP-bd"/>
</dbReference>
<dbReference type="NCBIfam" id="TIGR00231">
    <property type="entry name" value="small_GTP"/>
    <property type="match status" value="2"/>
</dbReference>
<keyword evidence="10" id="KW-1185">Reference proteome</keyword>
<keyword evidence="5" id="KW-0547">Nucleotide-binding</keyword>
<dbReference type="Gene3D" id="3.40.50.300">
    <property type="entry name" value="P-loop containing nucleotide triphosphate hydrolases"/>
    <property type="match status" value="2"/>
</dbReference>
<dbReference type="PANTHER" id="PTHR43834:SF6">
    <property type="entry name" value="GTPASE DER"/>
    <property type="match status" value="1"/>
</dbReference>
<dbReference type="InterPro" id="IPR015946">
    <property type="entry name" value="KH_dom-like_a/b"/>
</dbReference>
<dbReference type="AlphaFoldDB" id="A0A2P6NB74"/>
<dbReference type="InterPro" id="IPR003593">
    <property type="entry name" value="AAA+_ATPase"/>
</dbReference>
<dbReference type="SUPFAM" id="SSF52540">
    <property type="entry name" value="P-loop containing nucleoside triphosphate hydrolases"/>
    <property type="match status" value="2"/>
</dbReference>
<dbReference type="Proteomes" id="UP000241769">
    <property type="component" value="Unassembled WGS sequence"/>
</dbReference>
<keyword evidence="4" id="KW-0677">Repeat</keyword>
<keyword evidence="6" id="KW-0342">GTP-binding</keyword>
<comment type="caution">
    <text evidence="9">The sequence shown here is derived from an EMBL/GenBank/DDBJ whole genome shotgun (WGS) entry which is preliminary data.</text>
</comment>
<feature type="domain" description="EngA-type G" evidence="8">
    <location>
        <begin position="270"/>
        <end position="445"/>
    </location>
</feature>
<dbReference type="OrthoDB" id="8954335at2759"/>
<evidence type="ECO:0000313" key="10">
    <source>
        <dbReference type="Proteomes" id="UP000241769"/>
    </source>
</evidence>